<sequence length="157" mass="17512">MGPSRDLQRRHRFRLRGQLQPLLGRAVREVVPRDDRFVGQALRDLPHRELQGSGHDRPRQPGQPPPDGDPVDNSNREGKGGPTTIEEKMGKIGMLTREIKEGENWVTLRVDSNSDPAVLIVFLLDATSENKSLKELRSKTSSAMSPSSTFNIPGLKK</sequence>
<dbReference type="Proteomes" id="UP001141552">
    <property type="component" value="Unassembled WGS sequence"/>
</dbReference>
<evidence type="ECO:0000313" key="3">
    <source>
        <dbReference type="Proteomes" id="UP001141552"/>
    </source>
</evidence>
<evidence type="ECO:0000313" key="2">
    <source>
        <dbReference type="EMBL" id="KAJ4822865.1"/>
    </source>
</evidence>
<reference evidence="2" key="1">
    <citation type="submission" date="2022-02" db="EMBL/GenBank/DDBJ databases">
        <authorList>
            <person name="Henning P.M."/>
            <person name="McCubbin A.G."/>
            <person name="Shore J.S."/>
        </authorList>
    </citation>
    <scope>NUCLEOTIDE SEQUENCE</scope>
    <source>
        <strain evidence="2">F60SS</strain>
        <tissue evidence="2">Leaves</tissue>
    </source>
</reference>
<proteinExistence type="predicted"/>
<feature type="compositionally biased region" description="Low complexity" evidence="1">
    <location>
        <begin position="139"/>
        <end position="148"/>
    </location>
</feature>
<reference evidence="2" key="2">
    <citation type="journal article" date="2023" name="Plants (Basel)">
        <title>Annotation of the Turnera subulata (Passifloraceae) Draft Genome Reveals the S-Locus Evolved after the Divergence of Turneroideae from Passifloroideae in a Stepwise Manner.</title>
        <authorList>
            <person name="Henning P.M."/>
            <person name="Roalson E.H."/>
            <person name="Mir W."/>
            <person name="McCubbin A.G."/>
            <person name="Shore J.S."/>
        </authorList>
    </citation>
    <scope>NUCLEOTIDE SEQUENCE</scope>
    <source>
        <strain evidence="2">F60SS</strain>
    </source>
</reference>
<keyword evidence="3" id="KW-1185">Reference proteome</keyword>
<dbReference type="AlphaFoldDB" id="A0A9Q0F0P2"/>
<organism evidence="2 3">
    <name type="scientific">Turnera subulata</name>
    <dbReference type="NCBI Taxonomy" id="218843"/>
    <lineage>
        <taxon>Eukaryota</taxon>
        <taxon>Viridiplantae</taxon>
        <taxon>Streptophyta</taxon>
        <taxon>Embryophyta</taxon>
        <taxon>Tracheophyta</taxon>
        <taxon>Spermatophyta</taxon>
        <taxon>Magnoliopsida</taxon>
        <taxon>eudicotyledons</taxon>
        <taxon>Gunneridae</taxon>
        <taxon>Pentapetalae</taxon>
        <taxon>rosids</taxon>
        <taxon>fabids</taxon>
        <taxon>Malpighiales</taxon>
        <taxon>Passifloraceae</taxon>
        <taxon>Turnera</taxon>
    </lineage>
</organism>
<feature type="region of interest" description="Disordered" evidence="1">
    <location>
        <begin position="136"/>
        <end position="157"/>
    </location>
</feature>
<gene>
    <name evidence="2" type="ORF">Tsubulata_048049</name>
</gene>
<feature type="compositionally biased region" description="Basic and acidic residues" evidence="1">
    <location>
        <begin position="44"/>
        <end position="59"/>
    </location>
</feature>
<feature type="compositionally biased region" description="Basic and acidic residues" evidence="1">
    <location>
        <begin position="74"/>
        <end position="89"/>
    </location>
</feature>
<evidence type="ECO:0000256" key="1">
    <source>
        <dbReference type="SAM" id="MobiDB-lite"/>
    </source>
</evidence>
<protein>
    <submittedName>
        <fullName evidence="2">Uncharacterized protein</fullName>
    </submittedName>
</protein>
<comment type="caution">
    <text evidence="2">The sequence shown here is derived from an EMBL/GenBank/DDBJ whole genome shotgun (WGS) entry which is preliminary data.</text>
</comment>
<dbReference type="EMBL" id="JAKUCV010007560">
    <property type="protein sequence ID" value="KAJ4822865.1"/>
    <property type="molecule type" value="Genomic_DNA"/>
</dbReference>
<accession>A0A9Q0F0P2</accession>
<name>A0A9Q0F0P2_9ROSI</name>
<feature type="region of interest" description="Disordered" evidence="1">
    <location>
        <begin position="39"/>
        <end position="89"/>
    </location>
</feature>